<dbReference type="RefSeq" id="WP_330146227.1">
    <property type="nucleotide sequence ID" value="NZ_JAZDQU010000002.1"/>
</dbReference>
<keyword evidence="2" id="KW-1185">Reference proteome</keyword>
<name>A0ABU7H1X7_9SPHI</name>
<evidence type="ECO:0000313" key="1">
    <source>
        <dbReference type="EMBL" id="MEE1885328.1"/>
    </source>
</evidence>
<proteinExistence type="predicted"/>
<dbReference type="InterPro" id="IPR029063">
    <property type="entry name" value="SAM-dependent_MTases_sf"/>
</dbReference>
<dbReference type="GO" id="GO:0032259">
    <property type="term" value="P:methylation"/>
    <property type="evidence" value="ECO:0007669"/>
    <property type="project" value="UniProtKB-KW"/>
</dbReference>
<dbReference type="EC" id="2.1.1.-" evidence="1"/>
<keyword evidence="1" id="KW-0808">Transferase</keyword>
<dbReference type="Proteomes" id="UP001337681">
    <property type="component" value="Unassembled WGS sequence"/>
</dbReference>
<sequence>MEKKKLVRPITIIGTPLTYLSAWWLKLVRKVGINRIENSIFSHVGLLPVHDHYYQPLINPKHHLKKPLNEDRNLPGINFNDAEQLDLISQFKFQAELQNFPSEKVNELTYYYKNGTYESGDAEYLYNLVRLKKPRRIIEVGCGSSTLMIQNALKKNNEEDKNHHCEHICIEPYEQPWLEKLGIKIVRKKVEELDITFFNQLQSNDILFIDSSHIIRPQGDVLFEFLEVLPVLNAGVMVHVHDVFTPKDYPEAWIYKEHRLWNEQYLLEAFLTYNNRFKIIGSLNYLTHHYKEEFCKGHPIYAQTKNAEPGAFWIEKN</sequence>
<dbReference type="Gene3D" id="3.40.50.150">
    <property type="entry name" value="Vaccinia Virus protein VP39"/>
    <property type="match status" value="1"/>
</dbReference>
<comment type="caution">
    <text evidence="1">The sequence shown here is derived from an EMBL/GenBank/DDBJ whole genome shotgun (WGS) entry which is preliminary data.</text>
</comment>
<dbReference type="EMBL" id="JAZDQU010000002">
    <property type="protein sequence ID" value="MEE1885328.1"/>
    <property type="molecule type" value="Genomic_DNA"/>
</dbReference>
<reference evidence="1 2" key="1">
    <citation type="submission" date="2024-01" db="EMBL/GenBank/DDBJ databases">
        <title>Pedobacter sp. nov., isolated from oil-contaminated soil.</title>
        <authorList>
            <person name="Le N.T.T."/>
        </authorList>
    </citation>
    <scope>NUCLEOTIDE SEQUENCE [LARGE SCALE GENOMIC DNA]</scope>
    <source>
        <strain evidence="1 2">VNH31</strain>
    </source>
</reference>
<evidence type="ECO:0000313" key="2">
    <source>
        <dbReference type="Proteomes" id="UP001337681"/>
    </source>
</evidence>
<keyword evidence="1" id="KW-0489">Methyltransferase</keyword>
<organism evidence="1 2">
    <name type="scientific">Pedobacter flavus</name>
    <dbReference type="NCBI Taxonomy" id="3113906"/>
    <lineage>
        <taxon>Bacteria</taxon>
        <taxon>Pseudomonadati</taxon>
        <taxon>Bacteroidota</taxon>
        <taxon>Sphingobacteriia</taxon>
        <taxon>Sphingobacteriales</taxon>
        <taxon>Sphingobacteriaceae</taxon>
        <taxon>Pedobacter</taxon>
    </lineage>
</organism>
<accession>A0ABU7H1X7</accession>
<dbReference type="GO" id="GO:0008168">
    <property type="term" value="F:methyltransferase activity"/>
    <property type="evidence" value="ECO:0007669"/>
    <property type="project" value="UniProtKB-KW"/>
</dbReference>
<gene>
    <name evidence="1" type="ORF">VRU49_07835</name>
</gene>
<dbReference type="SUPFAM" id="SSF53335">
    <property type="entry name" value="S-adenosyl-L-methionine-dependent methyltransferases"/>
    <property type="match status" value="1"/>
</dbReference>
<protein>
    <submittedName>
        <fullName evidence="1">Class I SAM-dependent methyltransferase</fullName>
        <ecNumber evidence="1">2.1.1.-</ecNumber>
    </submittedName>
</protein>
<dbReference type="Pfam" id="PF13578">
    <property type="entry name" value="Methyltransf_24"/>
    <property type="match status" value="1"/>
</dbReference>